<protein>
    <submittedName>
        <fullName evidence="2">Uncharacterized protein</fullName>
    </submittedName>
</protein>
<comment type="caution">
    <text evidence="2">The sequence shown here is derived from an EMBL/GenBank/DDBJ whole genome shotgun (WGS) entry which is preliminary data.</text>
</comment>
<sequence length="491" mass="54878">MLSCSGKTISISLQSPFRAAKLGKAGCIAPTDIIYDVVGPCPAPSPAVLGPVFSLQLLSSLRFFLSMGSSHAHVHPISSYPATPRNTICLMSDYHFEVGSDEAIMALGKIGIKQSFWMSHASLSPCFPNSYSASYLVKVKAKRIRRSATPAASTGAWTLPRFGCLLTVRKLMKRSQPKHSEPSISQPLNQPLHFSLLFKVIAAAIQVHCMWMPRTTSPHDSRTPVVNVTFPLLNLPTAPHPASPAFWVRDYVTHFSNFTSSTFPSIFLHLAIYLGLETPRRPITRDYPPKVTRREGGKTISPDRREKQPQVCNYKKVETRAKNPFERHPRPVSPPDLRTGGSPPRYPRFAKRTIFNVPELDLLGRRTITDDNIRSALATGVNTIPYPNFNPYFDSSISHLPLPILHSDKSSKWDLKLSNWKGHLQTILTIIVACPTCGWNLHFPPHAEDRIIQLTSSSFHGSNQLPWDRDTNRNTKMMIEYLGIYQPKPTA</sequence>
<keyword evidence="3" id="KW-1185">Reference proteome</keyword>
<accession>A0AAI9V4H8</accession>
<evidence type="ECO:0000313" key="2">
    <source>
        <dbReference type="EMBL" id="KAK1470606.1"/>
    </source>
</evidence>
<dbReference type="EMBL" id="MPDP01000224">
    <property type="protein sequence ID" value="KAK1470606.1"/>
    <property type="molecule type" value="Genomic_DNA"/>
</dbReference>
<evidence type="ECO:0000313" key="3">
    <source>
        <dbReference type="Proteomes" id="UP001239213"/>
    </source>
</evidence>
<dbReference type="AlphaFoldDB" id="A0AAI9V4H8"/>
<dbReference type="Proteomes" id="UP001239213">
    <property type="component" value="Unassembled WGS sequence"/>
</dbReference>
<reference evidence="2" key="1">
    <citation type="submission" date="2016-11" db="EMBL/GenBank/DDBJ databases">
        <title>The genome sequence of Colletotrichum cuscutae.</title>
        <authorList>
            <person name="Baroncelli R."/>
        </authorList>
    </citation>
    <scope>NUCLEOTIDE SEQUENCE</scope>
    <source>
        <strain evidence="2">IMI 304802</strain>
    </source>
</reference>
<organism evidence="2 3">
    <name type="scientific">Colletotrichum cuscutae</name>
    <dbReference type="NCBI Taxonomy" id="1209917"/>
    <lineage>
        <taxon>Eukaryota</taxon>
        <taxon>Fungi</taxon>
        <taxon>Dikarya</taxon>
        <taxon>Ascomycota</taxon>
        <taxon>Pezizomycotina</taxon>
        <taxon>Sordariomycetes</taxon>
        <taxon>Hypocreomycetidae</taxon>
        <taxon>Glomerellales</taxon>
        <taxon>Glomerellaceae</taxon>
        <taxon>Colletotrichum</taxon>
        <taxon>Colletotrichum acutatum species complex</taxon>
    </lineage>
</organism>
<feature type="compositionally biased region" description="Basic and acidic residues" evidence="1">
    <location>
        <begin position="315"/>
        <end position="329"/>
    </location>
</feature>
<gene>
    <name evidence="2" type="ORF">CCUS01_06371</name>
</gene>
<name>A0AAI9V4H8_9PEZI</name>
<feature type="compositionally biased region" description="Basic and acidic residues" evidence="1">
    <location>
        <begin position="284"/>
        <end position="308"/>
    </location>
</feature>
<proteinExistence type="predicted"/>
<evidence type="ECO:0000256" key="1">
    <source>
        <dbReference type="SAM" id="MobiDB-lite"/>
    </source>
</evidence>
<feature type="region of interest" description="Disordered" evidence="1">
    <location>
        <begin position="284"/>
        <end position="343"/>
    </location>
</feature>